<feature type="transmembrane region" description="Helical" evidence="2">
    <location>
        <begin position="265"/>
        <end position="284"/>
    </location>
</feature>
<keyword evidence="2" id="KW-0472">Membrane</keyword>
<protein>
    <submittedName>
        <fullName evidence="3">Uncharacterized protein</fullName>
    </submittedName>
</protein>
<accession>A0A939C1I4</accession>
<keyword evidence="4" id="KW-1185">Reference proteome</keyword>
<feature type="compositionally biased region" description="Low complexity" evidence="1">
    <location>
        <begin position="189"/>
        <end position="207"/>
    </location>
</feature>
<feature type="transmembrane region" description="Helical" evidence="2">
    <location>
        <begin position="331"/>
        <end position="350"/>
    </location>
</feature>
<dbReference type="AlphaFoldDB" id="A0A939C1I4"/>
<evidence type="ECO:0000256" key="1">
    <source>
        <dbReference type="SAM" id="MobiDB-lite"/>
    </source>
</evidence>
<gene>
    <name evidence="3" type="ORF">JL106_07830</name>
</gene>
<sequence length="405" mass="40723">MTSPHDPGSPADRPDRDPATTVAGHGEPIPTDSRDVTVPDDAPAASAPTDRTGPTPGTASGSSPIGSPWPPTSPPDDSRDEGDLRPFGAAEPGPADVPYRPDDQAPPPAFAAGGDPSAAGRWDPREDSPSPFKPGPSSFPAAGEPEYTPESTPSRTDPEPRPAGSSADPSATTAIPASEWAPPDSSGTAAGQPSGASGFGSSADSTATSQYPAMTVAGLAGTTGEQDRYGRGGYAPPAEPMVVPARVDPNAAQPPGRRDVGGRTVAGLISAVLGLLLVGGGLYLVGEFGSRIAVRMLDEGVSAAAWDVVLTAVGALLVLGAVVLNGWSPWATLLPGVVLVGAGIWSIVAYDGADRIAGFLNRIFSENRLIGWGVTGWVLVLGAALLGASCAAMIARAAGRTRGRP</sequence>
<evidence type="ECO:0000313" key="3">
    <source>
        <dbReference type="EMBL" id="MBM9467187.1"/>
    </source>
</evidence>
<dbReference type="EMBL" id="JAERWK010000010">
    <property type="protein sequence ID" value="MBM9467187.1"/>
    <property type="molecule type" value="Genomic_DNA"/>
</dbReference>
<proteinExistence type="predicted"/>
<comment type="caution">
    <text evidence="3">The sequence shown here is derived from an EMBL/GenBank/DDBJ whole genome shotgun (WGS) entry which is preliminary data.</text>
</comment>
<keyword evidence="2" id="KW-0812">Transmembrane</keyword>
<dbReference type="Proteomes" id="UP000663792">
    <property type="component" value="Unassembled WGS sequence"/>
</dbReference>
<evidence type="ECO:0000313" key="4">
    <source>
        <dbReference type="Proteomes" id="UP000663792"/>
    </source>
</evidence>
<name>A0A939C1I4_9ACTN</name>
<dbReference type="RefSeq" id="WP_205260147.1">
    <property type="nucleotide sequence ID" value="NZ_JAERWK010000010.1"/>
</dbReference>
<feature type="transmembrane region" description="Helical" evidence="2">
    <location>
        <begin position="304"/>
        <end position="324"/>
    </location>
</feature>
<organism evidence="3 4">
    <name type="scientific">Nakamurella leprariae</name>
    <dbReference type="NCBI Taxonomy" id="2803911"/>
    <lineage>
        <taxon>Bacteria</taxon>
        <taxon>Bacillati</taxon>
        <taxon>Actinomycetota</taxon>
        <taxon>Actinomycetes</taxon>
        <taxon>Nakamurellales</taxon>
        <taxon>Nakamurellaceae</taxon>
        <taxon>Nakamurella</taxon>
    </lineage>
</organism>
<feature type="transmembrane region" description="Helical" evidence="2">
    <location>
        <begin position="370"/>
        <end position="395"/>
    </location>
</feature>
<evidence type="ECO:0000256" key="2">
    <source>
        <dbReference type="SAM" id="Phobius"/>
    </source>
</evidence>
<feature type="compositionally biased region" description="Low complexity" evidence="1">
    <location>
        <begin position="39"/>
        <end position="52"/>
    </location>
</feature>
<keyword evidence="2" id="KW-1133">Transmembrane helix</keyword>
<feature type="region of interest" description="Disordered" evidence="1">
    <location>
        <begin position="1"/>
        <end position="207"/>
    </location>
</feature>
<feature type="compositionally biased region" description="Low complexity" evidence="1">
    <location>
        <begin position="110"/>
        <end position="120"/>
    </location>
</feature>
<reference evidence="3" key="1">
    <citation type="submission" date="2021-01" db="EMBL/GenBank/DDBJ databases">
        <title>YIM 132084 draft genome.</title>
        <authorList>
            <person name="An D."/>
        </authorList>
    </citation>
    <scope>NUCLEOTIDE SEQUENCE</scope>
    <source>
        <strain evidence="3">YIM 132084</strain>
    </source>
</reference>